<dbReference type="AlphaFoldDB" id="A0A431U0S2"/>
<sequence>MAHLQPPATRRLDSVQVVRLYAQDAGLRGVLEHYYPEEHVYALDTVRCAGFALLTVYHVDESGHHDLYYITLDPVVQRVRQVKLVAAWGSDGGWRGETTMQRRGQRLRVRAVDEIVDEASHDAYTTRTTESFTVDYHLSPAGQLVQTRIDSSRRIVHTNTK</sequence>
<keyword evidence="2" id="KW-1185">Reference proteome</keyword>
<comment type="caution">
    <text evidence="1">The sequence shown here is derived from an EMBL/GenBank/DDBJ whole genome shotgun (WGS) entry which is preliminary data.</text>
</comment>
<proteinExistence type="predicted"/>
<accession>A0A431U0S2</accession>
<gene>
    <name evidence="1" type="ORF">EJV47_16255</name>
</gene>
<reference evidence="1 2" key="1">
    <citation type="submission" date="2018-12" db="EMBL/GenBank/DDBJ databases">
        <title>Hymenobacter gummosus sp. nov., isolated from a spring.</title>
        <authorList>
            <person name="Nie L."/>
        </authorList>
    </citation>
    <scope>NUCLEOTIDE SEQUENCE [LARGE SCALE GENOMIC DNA]</scope>
    <source>
        <strain evidence="1 2">KCTC 52166</strain>
    </source>
</reference>
<evidence type="ECO:0000313" key="1">
    <source>
        <dbReference type="EMBL" id="RTQ48523.1"/>
    </source>
</evidence>
<dbReference type="RefSeq" id="WP_165903789.1">
    <property type="nucleotide sequence ID" value="NZ_RXOF01000009.1"/>
</dbReference>
<dbReference type="EMBL" id="RXOF01000009">
    <property type="protein sequence ID" value="RTQ48523.1"/>
    <property type="molecule type" value="Genomic_DNA"/>
</dbReference>
<organism evidence="1 2">
    <name type="scientific">Hymenobacter gummosus</name>
    <dbReference type="NCBI Taxonomy" id="1776032"/>
    <lineage>
        <taxon>Bacteria</taxon>
        <taxon>Pseudomonadati</taxon>
        <taxon>Bacteroidota</taxon>
        <taxon>Cytophagia</taxon>
        <taxon>Cytophagales</taxon>
        <taxon>Hymenobacteraceae</taxon>
        <taxon>Hymenobacter</taxon>
    </lineage>
</organism>
<evidence type="ECO:0000313" key="2">
    <source>
        <dbReference type="Proteomes" id="UP000282184"/>
    </source>
</evidence>
<dbReference type="Proteomes" id="UP000282184">
    <property type="component" value="Unassembled WGS sequence"/>
</dbReference>
<protein>
    <submittedName>
        <fullName evidence="1">Uncharacterized protein</fullName>
    </submittedName>
</protein>
<name>A0A431U0S2_9BACT</name>